<dbReference type="Proteomes" id="UP000295416">
    <property type="component" value="Unassembled WGS sequence"/>
</dbReference>
<dbReference type="EMBL" id="SLXK01000005">
    <property type="protein sequence ID" value="TCP30625.1"/>
    <property type="molecule type" value="Genomic_DNA"/>
</dbReference>
<accession>A0A4R2P9S6</accession>
<dbReference type="Pfam" id="PF02812">
    <property type="entry name" value="ELFV_dehydrog_N"/>
    <property type="match status" value="1"/>
</dbReference>
<dbReference type="SUPFAM" id="SSF53223">
    <property type="entry name" value="Aminoacid dehydrogenase-like, N-terminal domain"/>
    <property type="match status" value="1"/>
</dbReference>
<dbReference type="CDD" id="cd01076">
    <property type="entry name" value="NAD_bind_1_Glu_DH"/>
    <property type="match status" value="1"/>
</dbReference>
<dbReference type="InterPro" id="IPR036291">
    <property type="entry name" value="NAD(P)-bd_dom_sf"/>
</dbReference>
<feature type="binding site" evidence="7">
    <location>
        <position position="205"/>
    </location>
    <ligand>
        <name>NAD(+)</name>
        <dbReference type="ChEBI" id="CHEBI:57540"/>
    </ligand>
</feature>
<dbReference type="Pfam" id="PF00208">
    <property type="entry name" value="ELFV_dehydrog"/>
    <property type="match status" value="1"/>
</dbReference>
<feature type="binding site" evidence="7">
    <location>
        <position position="363"/>
    </location>
    <ligand>
        <name>substrate</name>
    </ligand>
</feature>
<dbReference type="InterPro" id="IPR006097">
    <property type="entry name" value="Glu/Leu/Phe/Val/Trp_DH_dimer"/>
</dbReference>
<evidence type="ECO:0000256" key="9">
    <source>
        <dbReference type="RuleBase" id="RU004417"/>
    </source>
</evidence>
<evidence type="ECO:0000256" key="4">
    <source>
        <dbReference type="ARBA" id="ARBA00023027"/>
    </source>
</evidence>
<dbReference type="InterPro" id="IPR006095">
    <property type="entry name" value="Glu/Leu/Phe/Val/Trp_DH"/>
</dbReference>
<dbReference type="GO" id="GO:0000166">
    <property type="term" value="F:nucleotide binding"/>
    <property type="evidence" value="ECO:0007669"/>
    <property type="project" value="UniProtKB-KW"/>
</dbReference>
<keyword evidence="12" id="KW-1185">Reference proteome</keyword>
<evidence type="ECO:0000256" key="1">
    <source>
        <dbReference type="ARBA" id="ARBA00006382"/>
    </source>
</evidence>
<feature type="binding site" evidence="7">
    <location>
        <position position="109"/>
    </location>
    <ligand>
        <name>substrate</name>
    </ligand>
</feature>
<dbReference type="Gene3D" id="3.40.50.720">
    <property type="entry name" value="NAD(P)-binding Rossmann-like Domain"/>
    <property type="match status" value="1"/>
</dbReference>
<reference evidence="11 12" key="1">
    <citation type="submission" date="2019-03" db="EMBL/GenBank/DDBJ databases">
        <title>Genomic Encyclopedia of Type Strains, Phase IV (KMG-IV): sequencing the most valuable type-strain genomes for metagenomic binning, comparative biology and taxonomic classification.</title>
        <authorList>
            <person name="Goeker M."/>
        </authorList>
    </citation>
    <scope>NUCLEOTIDE SEQUENCE [LARGE SCALE GENOMIC DNA]</scope>
    <source>
        <strain evidence="11 12">DSM 19377</strain>
    </source>
</reference>
<dbReference type="FunFam" id="3.40.50.10860:FF:000008">
    <property type="entry name" value="Glutamate dehydrogenase"/>
    <property type="match status" value="1"/>
</dbReference>
<evidence type="ECO:0000256" key="6">
    <source>
        <dbReference type="PIRSR" id="PIRSR000185-1"/>
    </source>
</evidence>
<protein>
    <recommendedName>
        <fullName evidence="2 5">Glutamate dehydrogenase</fullName>
    </recommendedName>
</protein>
<feature type="domain" description="Glutamate/phenylalanine/leucine/valine/L-tryptophan dehydrogenase C-terminal" evidence="10">
    <location>
        <begin position="198"/>
        <end position="427"/>
    </location>
</feature>
<proteinExistence type="inferred from homology"/>
<dbReference type="RefSeq" id="WP_132744688.1">
    <property type="nucleotide sequence ID" value="NZ_SLXK01000005.1"/>
</dbReference>
<dbReference type="PANTHER" id="PTHR11606">
    <property type="entry name" value="GLUTAMATE DEHYDROGENASE"/>
    <property type="match status" value="1"/>
</dbReference>
<evidence type="ECO:0000256" key="2">
    <source>
        <dbReference type="ARBA" id="ARBA00012896"/>
    </source>
</evidence>
<feature type="site" description="Important for catalysis" evidence="8">
    <location>
        <position position="161"/>
    </location>
</feature>
<dbReference type="PANTHER" id="PTHR11606:SF13">
    <property type="entry name" value="GLUTAMATE DEHYDROGENASE 1, MITOCHONDRIAL"/>
    <property type="match status" value="1"/>
</dbReference>
<gene>
    <name evidence="11" type="ORF">EV207_105154</name>
</gene>
<evidence type="ECO:0000313" key="11">
    <source>
        <dbReference type="EMBL" id="TCP30625.1"/>
    </source>
</evidence>
<dbReference type="SUPFAM" id="SSF51735">
    <property type="entry name" value="NAD(P)-binding Rossmann-fold domains"/>
    <property type="match status" value="1"/>
</dbReference>
<dbReference type="PIRSF" id="PIRSF000185">
    <property type="entry name" value="Glu_DH"/>
    <property type="match status" value="1"/>
</dbReference>
<dbReference type="AlphaFoldDB" id="A0A4R2P9S6"/>
<feature type="binding site" evidence="7">
    <location>
        <position position="85"/>
    </location>
    <ligand>
        <name>substrate</name>
    </ligand>
</feature>
<evidence type="ECO:0000256" key="7">
    <source>
        <dbReference type="PIRSR" id="PIRSR000185-2"/>
    </source>
</evidence>
<dbReference type="SMART" id="SM00839">
    <property type="entry name" value="ELFV_dehydrog"/>
    <property type="match status" value="1"/>
</dbReference>
<evidence type="ECO:0000256" key="8">
    <source>
        <dbReference type="PIRSR" id="PIRSR000185-3"/>
    </source>
</evidence>
<comment type="caution">
    <text evidence="11">The sequence shown here is derived from an EMBL/GenBank/DDBJ whole genome shotgun (WGS) entry which is preliminary data.</text>
</comment>
<keyword evidence="4 7" id="KW-0520">NAD</keyword>
<keyword evidence="3 5" id="KW-0560">Oxidoreductase</keyword>
<dbReference type="Gene3D" id="3.40.50.10860">
    <property type="entry name" value="Leucine Dehydrogenase, chain A, domain 1"/>
    <property type="match status" value="1"/>
</dbReference>
<comment type="similarity">
    <text evidence="1 5 9">Belongs to the Glu/Leu/Phe/Val dehydrogenases family.</text>
</comment>
<dbReference type="GO" id="GO:0004352">
    <property type="term" value="F:glutamate dehydrogenase (NAD+) activity"/>
    <property type="evidence" value="ECO:0007669"/>
    <property type="project" value="TreeGrafter"/>
</dbReference>
<dbReference type="InterPro" id="IPR033922">
    <property type="entry name" value="NAD_bind_Glu_DH"/>
</dbReference>
<evidence type="ECO:0000259" key="10">
    <source>
        <dbReference type="SMART" id="SM00839"/>
    </source>
</evidence>
<evidence type="ECO:0000313" key="12">
    <source>
        <dbReference type="Proteomes" id="UP000295416"/>
    </source>
</evidence>
<dbReference type="InterPro" id="IPR046346">
    <property type="entry name" value="Aminoacid_DH-like_N_sf"/>
</dbReference>
<name>A0A4R2P9S6_9BACL</name>
<feature type="binding site" evidence="7">
    <location>
        <position position="236"/>
    </location>
    <ligand>
        <name>NAD(+)</name>
        <dbReference type="ChEBI" id="CHEBI:57540"/>
    </ligand>
</feature>
<dbReference type="PROSITE" id="PS00074">
    <property type="entry name" value="GLFV_DEHYDROGENASE"/>
    <property type="match status" value="1"/>
</dbReference>
<dbReference type="InterPro" id="IPR014362">
    <property type="entry name" value="Glu_DH"/>
</dbReference>
<dbReference type="InterPro" id="IPR033524">
    <property type="entry name" value="Glu/Leu/Phe/Val_DH_AS"/>
</dbReference>
<dbReference type="InterPro" id="IPR006096">
    <property type="entry name" value="Glu/Leu/Phe/Val/Trp_DH_C"/>
</dbReference>
<organism evidence="11 12">
    <name type="scientific">Scopulibacillus darangshiensis</name>
    <dbReference type="NCBI Taxonomy" id="442528"/>
    <lineage>
        <taxon>Bacteria</taxon>
        <taxon>Bacillati</taxon>
        <taxon>Bacillota</taxon>
        <taxon>Bacilli</taxon>
        <taxon>Bacillales</taxon>
        <taxon>Sporolactobacillaceae</taxon>
        <taxon>Scopulibacillus</taxon>
    </lineage>
</organism>
<dbReference type="GO" id="GO:0006538">
    <property type="term" value="P:L-glutamate catabolic process"/>
    <property type="evidence" value="ECO:0007669"/>
    <property type="project" value="TreeGrafter"/>
</dbReference>
<dbReference type="OrthoDB" id="9803297at2"/>
<dbReference type="PRINTS" id="PR00082">
    <property type="entry name" value="GLFDHDRGNASE"/>
</dbReference>
<feature type="active site" description="Proton donor" evidence="6">
    <location>
        <position position="121"/>
    </location>
</feature>
<keyword evidence="7" id="KW-0547">Nucleotide-binding</keyword>
<sequence length="429" mass="47641">MNTAVLKIDERHIEEEKESLNLFTSTQTVIKEALEKLGYSNDMYELLKEPIRMLTVRIPVRMDDGSVKIFTGYRSQHNDSVGPTKGGVRFHPDVTEDEVKALSIWMSLKSGIVDLPYGGGKGGIICDPREMSFRELEALSRGYVRAISQIVGPTKDIPAPDVFTNSQIMSWMLDEYSRIREFDSPGFITGKPVVLGGSHGRDSATAMGVTICIREAAKKRHLELNGARVVIQGFGNAGSYLAKFMHDAGANVVGISDAYGALYNPNGLDIDDLLDRRDSFGTVTTLFKNTITNNELLELDCDILVPAAIENQITKENAPRIKANIVVEAANGPTTLEATRILTERDVLLVPDVLASAGGVTVSYFEWVQNNQGYYWTEELVQERLKEVLVKAFTNVYEVSQTRKINMRLAAYMVGVRDMAEASRYRGWV</sequence>
<evidence type="ECO:0000256" key="3">
    <source>
        <dbReference type="ARBA" id="ARBA00023002"/>
    </source>
</evidence>
<evidence type="ECO:0000256" key="5">
    <source>
        <dbReference type="PIRNR" id="PIRNR000185"/>
    </source>
</evidence>